<dbReference type="EMBL" id="CP060096">
    <property type="protein sequence ID" value="QSZ27788.1"/>
    <property type="molecule type" value="Genomic_DNA"/>
</dbReference>
<feature type="domain" description="Conserved hypothetical protein CHP02679 N terminus" evidence="2">
    <location>
        <begin position="33"/>
        <end position="246"/>
    </location>
</feature>
<keyword evidence="4" id="KW-1185">Reference proteome</keyword>
<protein>
    <submittedName>
        <fullName evidence="3">TIGR02679 family protein</fullName>
    </submittedName>
</protein>
<organism evidence="3 4">
    <name type="scientific">Aceticella autotrophica</name>
    <dbReference type="NCBI Taxonomy" id="2755338"/>
    <lineage>
        <taxon>Bacteria</taxon>
        <taxon>Bacillati</taxon>
        <taxon>Bacillota</taxon>
        <taxon>Clostridia</taxon>
        <taxon>Thermoanaerobacterales</taxon>
        <taxon>Thermoanaerobacteraceae</taxon>
        <taxon>Aceticella</taxon>
    </lineage>
</organism>
<dbReference type="GO" id="GO:0003677">
    <property type="term" value="F:DNA binding"/>
    <property type="evidence" value="ECO:0007669"/>
    <property type="project" value="InterPro"/>
</dbReference>
<accession>A0A975GAV5</accession>
<feature type="domain" description="DUF2399" evidence="1">
    <location>
        <begin position="281"/>
        <end position="421"/>
    </location>
</feature>
<name>A0A975GAV5_9THEO</name>
<dbReference type="Pfam" id="PF11796">
    <property type="entry name" value="DUF3323"/>
    <property type="match status" value="1"/>
</dbReference>
<dbReference type="Proteomes" id="UP000671913">
    <property type="component" value="Chromosome"/>
</dbReference>
<evidence type="ECO:0000313" key="4">
    <source>
        <dbReference type="Proteomes" id="UP000671913"/>
    </source>
</evidence>
<dbReference type="GO" id="GO:0005694">
    <property type="term" value="C:chromosome"/>
    <property type="evidence" value="ECO:0007669"/>
    <property type="project" value="InterPro"/>
</dbReference>
<dbReference type="NCBIfam" id="TIGR02679">
    <property type="entry name" value="TIGR02679 family protein"/>
    <property type="match status" value="1"/>
</dbReference>
<dbReference type="KEGG" id="aaut:ACETAC_02525"/>
<dbReference type="Pfam" id="PF09664">
    <property type="entry name" value="DUF2399"/>
    <property type="match status" value="1"/>
</dbReference>
<dbReference type="InterPro" id="IPR024465">
    <property type="entry name" value="DUF2399"/>
</dbReference>
<dbReference type="SUPFAM" id="SSF56726">
    <property type="entry name" value="DNA topoisomerase IV, alpha subunit"/>
    <property type="match status" value="1"/>
</dbReference>
<dbReference type="InterPro" id="IPR013495">
    <property type="entry name" value="CHP02679"/>
</dbReference>
<dbReference type="InterPro" id="IPR036078">
    <property type="entry name" value="Spo11/TopoVI_A_sf"/>
</dbReference>
<proteinExistence type="predicted"/>
<dbReference type="AlphaFoldDB" id="A0A975GAV5"/>
<evidence type="ECO:0000259" key="1">
    <source>
        <dbReference type="Pfam" id="PF09664"/>
    </source>
</evidence>
<dbReference type="InterPro" id="IPR024466">
    <property type="entry name" value="CHP02679_N"/>
</dbReference>
<evidence type="ECO:0000259" key="2">
    <source>
        <dbReference type="Pfam" id="PF11796"/>
    </source>
</evidence>
<reference evidence="3" key="1">
    <citation type="submission" date="2020-08" db="EMBL/GenBank/DDBJ databases">
        <title>Genomic insights into the carbon and energy metabolism of the first obligate autotrophic acetogenic bacterium Aceticella autotrophica gen. nov., sp. nov.</title>
        <authorList>
            <person name="Toshchakov S.V."/>
            <person name="Elcheninov A.G."/>
            <person name="Kublanov I.V."/>
            <person name="Frolov E.N."/>
            <person name="Lebedinsky A.V."/>
        </authorList>
    </citation>
    <scope>NUCLEOTIDE SEQUENCE</scope>
    <source>
        <strain evidence="3">3443-3Ac</strain>
    </source>
</reference>
<dbReference type="RefSeq" id="WP_284680506.1">
    <property type="nucleotide sequence ID" value="NZ_CP060096.1"/>
</dbReference>
<dbReference type="Gene3D" id="3.40.1360.10">
    <property type="match status" value="1"/>
</dbReference>
<evidence type="ECO:0000313" key="3">
    <source>
        <dbReference type="EMBL" id="QSZ27788.1"/>
    </source>
</evidence>
<gene>
    <name evidence="3" type="ORF">ACETAC_02525</name>
</gene>
<sequence length="427" mass="49528">MYREELEYFKKRNGYHRIFKAIREKYRSLGRIGGVVKIDNLRDDEKEILMSHLKKDYSKKKSANIDVAKFEESLKYTRFDEYTLIDILEHYFGEKLTSKKEDLDEFIKEREEFFNELFSKYDGFRCIDWLKSLYNGTAVGIRSVNQRYIKDKDALKTDIMYVCHALNNLPVYKGEKKRLPVFASQITRNPHSFDLCTECGSVLKNALCTIMGMDEVKGAEEIAELYYSAGILIDEISNFVILSGLTAYNGDKENHVFVAAYENKEVLQIPLLNLSKIDRVISPLKKVYVVENPGVFTSLIDAAIELPPLICTYGQPKLSSLILLDMLYKEGTEIYYSGDFDPEGLQIADRLCKRYKDKFHFLRYSVEDYLNALSGESISDMRLAKLNKIESPELYDVIKEMRKIKKAGYQELILNELIGDIKQEILN</sequence>